<name>A0A382D7I1_9ZZZZ</name>
<evidence type="ECO:0000313" key="1">
    <source>
        <dbReference type="EMBL" id="SVB34360.1"/>
    </source>
</evidence>
<sequence>MAEQIMNKEVRTITEDLLYGKRGKWLVDEAIGKYLEGRKSHQERDSVHHCDVLLKHLKGTPLHEIHSSCDGVKGMIDDCLDRGNSNSTINKHLSVLIHILGMASREWRDDNGQSWLGETPKIKLLEKTNVDGHPL</sequence>
<protein>
    <recommendedName>
        <fullName evidence="2">Core-binding (CB) domain-containing protein</fullName>
    </recommendedName>
</protein>
<accession>A0A382D7I1</accession>
<feature type="non-terminal residue" evidence="1">
    <location>
        <position position="1"/>
    </location>
</feature>
<dbReference type="EMBL" id="UINC01038005">
    <property type="protein sequence ID" value="SVB34360.1"/>
    <property type="molecule type" value="Genomic_DNA"/>
</dbReference>
<feature type="non-terminal residue" evidence="1">
    <location>
        <position position="135"/>
    </location>
</feature>
<dbReference type="AlphaFoldDB" id="A0A382D7I1"/>
<organism evidence="1">
    <name type="scientific">marine metagenome</name>
    <dbReference type="NCBI Taxonomy" id="408172"/>
    <lineage>
        <taxon>unclassified sequences</taxon>
        <taxon>metagenomes</taxon>
        <taxon>ecological metagenomes</taxon>
    </lineage>
</organism>
<proteinExistence type="predicted"/>
<reference evidence="1" key="1">
    <citation type="submission" date="2018-05" db="EMBL/GenBank/DDBJ databases">
        <authorList>
            <person name="Lanie J.A."/>
            <person name="Ng W.-L."/>
            <person name="Kazmierczak K.M."/>
            <person name="Andrzejewski T.M."/>
            <person name="Davidsen T.M."/>
            <person name="Wayne K.J."/>
            <person name="Tettelin H."/>
            <person name="Glass J.I."/>
            <person name="Rusch D."/>
            <person name="Podicherti R."/>
            <person name="Tsui H.-C.T."/>
            <person name="Winkler M.E."/>
        </authorList>
    </citation>
    <scope>NUCLEOTIDE SEQUENCE</scope>
</reference>
<evidence type="ECO:0008006" key="2">
    <source>
        <dbReference type="Google" id="ProtNLM"/>
    </source>
</evidence>
<gene>
    <name evidence="1" type="ORF">METZ01_LOCUS187214</name>
</gene>